<comment type="function">
    <text evidence="1">Catalyzes the NADPH-dependent reduction of beta-ketoacyl-ACP substrates to beta-hydroxyacyl-ACP products, the first reductive step in the elongation cycle of fatty acid biosynthesis.</text>
</comment>
<dbReference type="InterPro" id="IPR050259">
    <property type="entry name" value="SDR"/>
</dbReference>
<proteinExistence type="inferred from homology"/>
<dbReference type="InterPro" id="IPR002347">
    <property type="entry name" value="SDR_fam"/>
</dbReference>
<comment type="caution">
    <text evidence="8">The sequence shown here is derived from an EMBL/GenBank/DDBJ whole genome shotgun (WGS) entry which is preliminary data.</text>
</comment>
<evidence type="ECO:0000256" key="4">
    <source>
        <dbReference type="ARBA" id="ARBA00022857"/>
    </source>
</evidence>
<dbReference type="Gene3D" id="3.40.50.720">
    <property type="entry name" value="NAD(P)-binding Rossmann-like Domain"/>
    <property type="match status" value="1"/>
</dbReference>
<name>A0A932GSH1_UNCTE</name>
<comment type="catalytic activity">
    <reaction evidence="7">
        <text>a (3R)-hydroxyacyl-[ACP] + NADP(+) = a 3-oxoacyl-[ACP] + NADPH + H(+)</text>
        <dbReference type="Rhea" id="RHEA:17397"/>
        <dbReference type="Rhea" id="RHEA-COMP:9916"/>
        <dbReference type="Rhea" id="RHEA-COMP:9945"/>
        <dbReference type="ChEBI" id="CHEBI:15378"/>
        <dbReference type="ChEBI" id="CHEBI:57783"/>
        <dbReference type="ChEBI" id="CHEBI:58349"/>
        <dbReference type="ChEBI" id="CHEBI:78776"/>
        <dbReference type="ChEBI" id="CHEBI:78827"/>
        <dbReference type="EC" id="1.1.1.100"/>
    </reaction>
</comment>
<dbReference type="NCBIfam" id="NF009466">
    <property type="entry name" value="PRK12826.1-2"/>
    <property type="match status" value="1"/>
</dbReference>
<evidence type="ECO:0000256" key="2">
    <source>
        <dbReference type="ARBA" id="ARBA00006484"/>
    </source>
</evidence>
<dbReference type="PRINTS" id="PR00081">
    <property type="entry name" value="GDHRDH"/>
</dbReference>
<comment type="similarity">
    <text evidence="2">Belongs to the short-chain dehydrogenases/reductases (SDR) family.</text>
</comment>
<organism evidence="8 9">
    <name type="scientific">Tectimicrobiota bacterium</name>
    <dbReference type="NCBI Taxonomy" id="2528274"/>
    <lineage>
        <taxon>Bacteria</taxon>
        <taxon>Pseudomonadati</taxon>
        <taxon>Nitrospinota/Tectimicrobiota group</taxon>
        <taxon>Candidatus Tectimicrobiota</taxon>
    </lineage>
</organism>
<keyword evidence="4" id="KW-0521">NADP</keyword>
<evidence type="ECO:0000256" key="1">
    <source>
        <dbReference type="ARBA" id="ARBA00002607"/>
    </source>
</evidence>
<evidence type="ECO:0000256" key="7">
    <source>
        <dbReference type="ARBA" id="ARBA00048508"/>
    </source>
</evidence>
<keyword evidence="5" id="KW-0560">Oxidoreductase</keyword>
<dbReference type="Proteomes" id="UP000741360">
    <property type="component" value="Unassembled WGS sequence"/>
</dbReference>
<dbReference type="PRINTS" id="PR00080">
    <property type="entry name" value="SDRFAMILY"/>
</dbReference>
<dbReference type="PROSITE" id="PS00061">
    <property type="entry name" value="ADH_SHORT"/>
    <property type="match status" value="1"/>
</dbReference>
<dbReference type="GO" id="GO:0004316">
    <property type="term" value="F:3-oxoacyl-[acyl-carrier-protein] reductase (NADPH) activity"/>
    <property type="evidence" value="ECO:0007669"/>
    <property type="project" value="UniProtKB-EC"/>
</dbReference>
<dbReference type="FunFam" id="3.40.50.720:FF:000115">
    <property type="entry name" value="3-oxoacyl-[acyl-carrier-protein] reductase FabG"/>
    <property type="match status" value="1"/>
</dbReference>
<accession>A0A932GSH1</accession>
<evidence type="ECO:0000313" key="8">
    <source>
        <dbReference type="EMBL" id="MBI3016052.1"/>
    </source>
</evidence>
<dbReference type="Pfam" id="PF13561">
    <property type="entry name" value="adh_short_C2"/>
    <property type="match status" value="1"/>
</dbReference>
<dbReference type="AlphaFoldDB" id="A0A932GSH1"/>
<dbReference type="PANTHER" id="PTHR42879">
    <property type="entry name" value="3-OXOACYL-(ACYL-CARRIER-PROTEIN) REDUCTASE"/>
    <property type="match status" value="1"/>
</dbReference>
<dbReference type="NCBIfam" id="NF005559">
    <property type="entry name" value="PRK07231.1"/>
    <property type="match status" value="1"/>
</dbReference>
<dbReference type="EMBL" id="JACPSX010000260">
    <property type="protein sequence ID" value="MBI3016052.1"/>
    <property type="molecule type" value="Genomic_DNA"/>
</dbReference>
<evidence type="ECO:0000313" key="9">
    <source>
        <dbReference type="Proteomes" id="UP000741360"/>
    </source>
</evidence>
<sequence length="247" mass="26654">MVLDGKAAIVTGASMGIGAAMAIDLAENGADVAINYRKHDAEAREIANKIEAAGRRCLVIKADVSSFTDAEKMVAEVREKFGRLDILVNNAGINWDGVIWKMTEEQWDTVLTINLKGYFNYARAVAGIFREQKSGKIVNITSINGLRGKFGQTNYSAAKAGIIGFTKALAKELGRSNVNVNAVAPGFILTPMYESVPEDVKQQAINEIALGRPGKPEEVAAVVTFLCSEKARHIHGEIIKVDGGQYI</sequence>
<reference evidence="8" key="1">
    <citation type="submission" date="2020-07" db="EMBL/GenBank/DDBJ databases">
        <title>Huge and variable diversity of episymbiotic CPR bacteria and DPANN archaea in groundwater ecosystems.</title>
        <authorList>
            <person name="He C.Y."/>
            <person name="Keren R."/>
            <person name="Whittaker M."/>
            <person name="Farag I.F."/>
            <person name="Doudna J."/>
            <person name="Cate J.H.D."/>
            <person name="Banfield J.F."/>
        </authorList>
    </citation>
    <scope>NUCLEOTIDE SEQUENCE</scope>
    <source>
        <strain evidence="8">NC_groundwater_717_Ag_S-0.2um_59_8</strain>
    </source>
</reference>
<protein>
    <recommendedName>
        <fullName evidence="3">3-oxoacyl-[acyl-carrier-protein] reductase FabG</fullName>
    </recommendedName>
    <alternativeName>
        <fullName evidence="6">Beta-ketoacyl-ACP reductase</fullName>
    </alternativeName>
</protein>
<gene>
    <name evidence="8" type="primary">fabG</name>
    <name evidence="8" type="ORF">HYY65_13560</name>
</gene>
<dbReference type="GO" id="GO:0032787">
    <property type="term" value="P:monocarboxylic acid metabolic process"/>
    <property type="evidence" value="ECO:0007669"/>
    <property type="project" value="UniProtKB-ARBA"/>
</dbReference>
<evidence type="ECO:0000256" key="3">
    <source>
        <dbReference type="ARBA" id="ARBA00017650"/>
    </source>
</evidence>
<dbReference type="InterPro" id="IPR036291">
    <property type="entry name" value="NAD(P)-bd_dom_sf"/>
</dbReference>
<dbReference type="PANTHER" id="PTHR42879:SF2">
    <property type="entry name" value="3-OXOACYL-[ACYL-CARRIER-PROTEIN] REDUCTASE FABG"/>
    <property type="match status" value="1"/>
</dbReference>
<evidence type="ECO:0000256" key="6">
    <source>
        <dbReference type="ARBA" id="ARBA00029899"/>
    </source>
</evidence>
<dbReference type="SUPFAM" id="SSF51735">
    <property type="entry name" value="NAD(P)-binding Rossmann-fold domains"/>
    <property type="match status" value="1"/>
</dbReference>
<dbReference type="InterPro" id="IPR020904">
    <property type="entry name" value="Sc_DH/Rdtase_CS"/>
</dbReference>
<evidence type="ECO:0000256" key="5">
    <source>
        <dbReference type="ARBA" id="ARBA00023002"/>
    </source>
</evidence>